<proteinExistence type="predicted"/>
<reference evidence="4 5" key="1">
    <citation type="submission" date="2017-03" db="EMBL/GenBank/DDBJ databases">
        <title>Genome Survey of Euroglyphus maynei.</title>
        <authorList>
            <person name="Arlian L.G."/>
            <person name="Morgan M.S."/>
            <person name="Rider S.D."/>
        </authorList>
    </citation>
    <scope>NUCLEOTIDE SEQUENCE [LARGE SCALE GENOMIC DNA]</scope>
    <source>
        <strain evidence="4">Arlian Lab</strain>
        <tissue evidence="4">Whole body</tissue>
    </source>
</reference>
<sequence length="106" mass="11822">NNRNFVPNRTTGHHTKPTLDVPDSDFDFEKAQDDFKQLEEKLAGLKVNGDSTNVATTSDAETSSTNNEQTSTSPKTELDTASKEGCYNKEKSFFDQISCEALERKK</sequence>
<protein>
    <recommendedName>
        <fullName evidence="3">FFD box profile domain-containing protein</fullName>
    </recommendedName>
</protein>
<evidence type="ECO:0000313" key="4">
    <source>
        <dbReference type="EMBL" id="OTF74680.1"/>
    </source>
</evidence>
<organism evidence="4 5">
    <name type="scientific">Euroglyphus maynei</name>
    <name type="common">Mayne's house dust mite</name>
    <dbReference type="NCBI Taxonomy" id="6958"/>
    <lineage>
        <taxon>Eukaryota</taxon>
        <taxon>Metazoa</taxon>
        <taxon>Ecdysozoa</taxon>
        <taxon>Arthropoda</taxon>
        <taxon>Chelicerata</taxon>
        <taxon>Arachnida</taxon>
        <taxon>Acari</taxon>
        <taxon>Acariformes</taxon>
        <taxon>Sarcoptiformes</taxon>
        <taxon>Astigmata</taxon>
        <taxon>Psoroptidia</taxon>
        <taxon>Analgoidea</taxon>
        <taxon>Pyroglyphidae</taxon>
        <taxon>Pyroglyphinae</taxon>
        <taxon>Euroglyphus</taxon>
    </lineage>
</organism>
<feature type="compositionally biased region" description="Polar residues" evidence="2">
    <location>
        <begin position="49"/>
        <end position="60"/>
    </location>
</feature>
<evidence type="ECO:0000259" key="3">
    <source>
        <dbReference type="PROSITE" id="PS51513"/>
    </source>
</evidence>
<feature type="short sequence motif" description="FFD box" evidence="1">
    <location>
        <begin position="85"/>
        <end position="101"/>
    </location>
</feature>
<dbReference type="PROSITE" id="PS51513">
    <property type="entry name" value="FFD"/>
    <property type="match status" value="1"/>
</dbReference>
<feature type="compositionally biased region" description="Low complexity" evidence="2">
    <location>
        <begin position="61"/>
        <end position="73"/>
    </location>
</feature>
<dbReference type="Proteomes" id="UP000194236">
    <property type="component" value="Unassembled WGS sequence"/>
</dbReference>
<evidence type="ECO:0000313" key="5">
    <source>
        <dbReference type="Proteomes" id="UP000194236"/>
    </source>
</evidence>
<dbReference type="InterPro" id="IPR019050">
    <property type="entry name" value="FDF_dom"/>
</dbReference>
<feature type="compositionally biased region" description="Polar residues" evidence="2">
    <location>
        <begin position="1"/>
        <end position="10"/>
    </location>
</feature>
<dbReference type="EMBL" id="MUJZ01045879">
    <property type="protein sequence ID" value="OTF74680.1"/>
    <property type="molecule type" value="Genomic_DNA"/>
</dbReference>
<feature type="region of interest" description="Disordered" evidence="2">
    <location>
        <begin position="47"/>
        <end position="82"/>
    </location>
</feature>
<evidence type="ECO:0000256" key="1">
    <source>
        <dbReference type="PROSITE-ProRule" id="PRU00846"/>
    </source>
</evidence>
<dbReference type="SMART" id="SM01199">
    <property type="entry name" value="FDF"/>
    <property type="match status" value="1"/>
</dbReference>
<accession>A0A1Y3B1J8</accession>
<evidence type="ECO:0000256" key="2">
    <source>
        <dbReference type="SAM" id="MobiDB-lite"/>
    </source>
</evidence>
<keyword evidence="5" id="KW-1185">Reference proteome</keyword>
<feature type="non-terminal residue" evidence="4">
    <location>
        <position position="106"/>
    </location>
</feature>
<dbReference type="InterPro" id="IPR025761">
    <property type="entry name" value="FFD_box"/>
</dbReference>
<feature type="region of interest" description="Disordered" evidence="2">
    <location>
        <begin position="1"/>
        <end position="25"/>
    </location>
</feature>
<gene>
    <name evidence="4" type="ORF">BLA29_014002</name>
</gene>
<dbReference type="OrthoDB" id="21539at2759"/>
<feature type="non-terminal residue" evidence="4">
    <location>
        <position position="1"/>
    </location>
</feature>
<dbReference type="AlphaFoldDB" id="A0A1Y3B1J8"/>
<feature type="domain" description="FFD box profile" evidence="3">
    <location>
        <begin position="85"/>
        <end position="101"/>
    </location>
</feature>
<comment type="caution">
    <text evidence="4">The sequence shown here is derived from an EMBL/GenBank/DDBJ whole genome shotgun (WGS) entry which is preliminary data.</text>
</comment>
<name>A0A1Y3B1J8_EURMA</name>